<comment type="subcellular location">
    <subcellularLocation>
        <location evidence="1 8">Cell membrane</location>
        <topology evidence="1 8">Multi-pass membrane protein</topology>
    </subcellularLocation>
</comment>
<dbReference type="Pfam" id="PF01925">
    <property type="entry name" value="TauE"/>
    <property type="match status" value="1"/>
</dbReference>
<evidence type="ECO:0000256" key="1">
    <source>
        <dbReference type="ARBA" id="ARBA00004651"/>
    </source>
</evidence>
<comment type="similarity">
    <text evidence="2 8">Belongs to the 4-toluene sulfonate uptake permease (TSUP) (TC 2.A.102) family.</text>
</comment>
<dbReference type="GO" id="GO:0005886">
    <property type="term" value="C:plasma membrane"/>
    <property type="evidence" value="ECO:0007669"/>
    <property type="project" value="UniProtKB-SubCell"/>
</dbReference>
<reference evidence="10" key="1">
    <citation type="journal article" date="2013" name="Stand. Genomic Sci.">
        <title>Genome sequence of the Litoreibacter arenae type strain (DSM 19593(T)), a member of the Roseobacter clade isolated from sea sand.</title>
        <authorList>
            <person name="Riedel T."/>
            <person name="Fiebig A."/>
            <person name="Petersen J."/>
            <person name="Gronow S."/>
            <person name="Kyrpides N.C."/>
            <person name="Goker M."/>
            <person name="Klenk H.P."/>
        </authorList>
    </citation>
    <scope>NUCLEOTIDE SEQUENCE [LARGE SCALE GENOMIC DNA]</scope>
    <source>
        <strain evidence="10">DSM 19593</strain>
    </source>
</reference>
<dbReference type="eggNOG" id="COG0730">
    <property type="taxonomic scope" value="Bacteria"/>
</dbReference>
<keyword evidence="6 8" id="KW-1133">Transmembrane helix</keyword>
<keyword evidence="3" id="KW-0813">Transport</keyword>
<dbReference type="InterPro" id="IPR052017">
    <property type="entry name" value="TSUP"/>
</dbReference>
<dbReference type="PANTHER" id="PTHR30269">
    <property type="entry name" value="TRANSMEMBRANE PROTEIN YFCA"/>
    <property type="match status" value="1"/>
</dbReference>
<evidence type="ECO:0000256" key="7">
    <source>
        <dbReference type="ARBA" id="ARBA00023136"/>
    </source>
</evidence>
<dbReference type="HOGENOM" id="CLU_054750_1_0_5"/>
<feature type="transmembrane region" description="Helical" evidence="8">
    <location>
        <begin position="144"/>
        <end position="166"/>
    </location>
</feature>
<keyword evidence="7 8" id="KW-0472">Membrane</keyword>
<feature type="transmembrane region" description="Helical" evidence="8">
    <location>
        <begin position="112"/>
        <end position="132"/>
    </location>
</feature>
<dbReference type="Proteomes" id="UP000015351">
    <property type="component" value="Unassembled WGS sequence"/>
</dbReference>
<organism evidence="9 10">
    <name type="scientific">Litoreibacter arenae DSM 19593</name>
    <dbReference type="NCBI Taxonomy" id="1123360"/>
    <lineage>
        <taxon>Bacteria</taxon>
        <taxon>Pseudomonadati</taxon>
        <taxon>Pseudomonadota</taxon>
        <taxon>Alphaproteobacteria</taxon>
        <taxon>Rhodobacterales</taxon>
        <taxon>Roseobacteraceae</taxon>
        <taxon>Litoreibacter</taxon>
    </lineage>
</organism>
<dbReference type="PATRIC" id="fig|1123360.3.peg.1315"/>
<evidence type="ECO:0000313" key="10">
    <source>
        <dbReference type="Proteomes" id="UP000015351"/>
    </source>
</evidence>
<feature type="transmembrane region" description="Helical" evidence="8">
    <location>
        <begin position="178"/>
        <end position="196"/>
    </location>
</feature>
<feature type="transmembrane region" description="Helical" evidence="8">
    <location>
        <begin position="85"/>
        <end position="105"/>
    </location>
</feature>
<protein>
    <recommendedName>
        <fullName evidence="8">Probable membrane transporter protein</fullName>
    </recommendedName>
</protein>
<gene>
    <name evidence="9" type="ORF">thalar_01326</name>
</gene>
<feature type="transmembrane region" description="Helical" evidence="8">
    <location>
        <begin position="202"/>
        <end position="221"/>
    </location>
</feature>
<evidence type="ECO:0000256" key="8">
    <source>
        <dbReference type="RuleBase" id="RU363041"/>
    </source>
</evidence>
<dbReference type="STRING" id="1123360.thalar_01326"/>
<evidence type="ECO:0000256" key="2">
    <source>
        <dbReference type="ARBA" id="ARBA00009142"/>
    </source>
</evidence>
<feature type="transmembrane region" description="Helical" evidence="8">
    <location>
        <begin position="58"/>
        <end position="79"/>
    </location>
</feature>
<accession>S9RPI8</accession>
<feature type="transmembrane region" description="Helical" evidence="8">
    <location>
        <begin position="20"/>
        <end position="46"/>
    </location>
</feature>
<proteinExistence type="inferred from homology"/>
<dbReference type="AlphaFoldDB" id="S9RPI8"/>
<evidence type="ECO:0000256" key="6">
    <source>
        <dbReference type="ARBA" id="ARBA00022989"/>
    </source>
</evidence>
<evidence type="ECO:0000256" key="3">
    <source>
        <dbReference type="ARBA" id="ARBA00022448"/>
    </source>
</evidence>
<sequence length="257" mass="26953">MGNTPTLMLDLLGSALAQPGLGWVTFITIVAGIVYGFAGFGAALIFMPVATIFWAPELAVAAFSVSALASLVTLVPRAWPQMDKPSVFTMILFSMLGAPLGIYLLRTSDVTHIRWAVLIVAAITLAALMSGWRQSLSSLCSTQAGVGAATGFVGGATGLLGPVMLLFQLSGTDTVTRVRANALVFLTLSSLLLLPSMAMQGILTTEAIVLGLVLLIPYGFGAKLGQAIFVPRFAVFYRNIAYAIIAAAILMGLPIWD</sequence>
<dbReference type="PANTHER" id="PTHR30269:SF37">
    <property type="entry name" value="MEMBRANE TRANSPORTER PROTEIN"/>
    <property type="match status" value="1"/>
</dbReference>
<dbReference type="EMBL" id="AONI01000009">
    <property type="protein sequence ID" value="EPX79990.1"/>
    <property type="molecule type" value="Genomic_DNA"/>
</dbReference>
<comment type="caution">
    <text evidence="9">The sequence shown here is derived from an EMBL/GenBank/DDBJ whole genome shotgun (WGS) entry which is preliminary data.</text>
</comment>
<feature type="transmembrane region" description="Helical" evidence="8">
    <location>
        <begin position="233"/>
        <end position="256"/>
    </location>
</feature>
<keyword evidence="5 8" id="KW-0812">Transmembrane</keyword>
<keyword evidence="10" id="KW-1185">Reference proteome</keyword>
<evidence type="ECO:0000256" key="5">
    <source>
        <dbReference type="ARBA" id="ARBA00022692"/>
    </source>
</evidence>
<name>S9RPI8_9RHOB</name>
<evidence type="ECO:0000256" key="4">
    <source>
        <dbReference type="ARBA" id="ARBA00022475"/>
    </source>
</evidence>
<dbReference type="InterPro" id="IPR002781">
    <property type="entry name" value="TM_pro_TauE-like"/>
</dbReference>
<keyword evidence="4 8" id="KW-1003">Cell membrane</keyword>
<evidence type="ECO:0000313" key="9">
    <source>
        <dbReference type="EMBL" id="EPX79990.1"/>
    </source>
</evidence>